<proteinExistence type="predicted"/>
<dbReference type="EMBL" id="ML208386">
    <property type="protein sequence ID" value="TFK67064.1"/>
    <property type="molecule type" value="Genomic_DNA"/>
</dbReference>
<gene>
    <name evidence="1" type="ORF">BDN72DRAFT_115465</name>
</gene>
<evidence type="ECO:0000313" key="1">
    <source>
        <dbReference type="EMBL" id="TFK67064.1"/>
    </source>
</evidence>
<reference evidence="1 2" key="1">
    <citation type="journal article" date="2019" name="Nat. Ecol. Evol.">
        <title>Megaphylogeny resolves global patterns of mushroom evolution.</title>
        <authorList>
            <person name="Varga T."/>
            <person name="Krizsan K."/>
            <person name="Foldi C."/>
            <person name="Dima B."/>
            <person name="Sanchez-Garcia M."/>
            <person name="Sanchez-Ramirez S."/>
            <person name="Szollosi G.J."/>
            <person name="Szarkandi J.G."/>
            <person name="Papp V."/>
            <person name="Albert L."/>
            <person name="Andreopoulos W."/>
            <person name="Angelini C."/>
            <person name="Antonin V."/>
            <person name="Barry K.W."/>
            <person name="Bougher N.L."/>
            <person name="Buchanan P."/>
            <person name="Buyck B."/>
            <person name="Bense V."/>
            <person name="Catcheside P."/>
            <person name="Chovatia M."/>
            <person name="Cooper J."/>
            <person name="Damon W."/>
            <person name="Desjardin D."/>
            <person name="Finy P."/>
            <person name="Geml J."/>
            <person name="Haridas S."/>
            <person name="Hughes K."/>
            <person name="Justo A."/>
            <person name="Karasinski D."/>
            <person name="Kautmanova I."/>
            <person name="Kiss B."/>
            <person name="Kocsube S."/>
            <person name="Kotiranta H."/>
            <person name="LaButti K.M."/>
            <person name="Lechner B.E."/>
            <person name="Liimatainen K."/>
            <person name="Lipzen A."/>
            <person name="Lukacs Z."/>
            <person name="Mihaltcheva S."/>
            <person name="Morgado L.N."/>
            <person name="Niskanen T."/>
            <person name="Noordeloos M.E."/>
            <person name="Ohm R.A."/>
            <person name="Ortiz-Santana B."/>
            <person name="Ovrebo C."/>
            <person name="Racz N."/>
            <person name="Riley R."/>
            <person name="Savchenko A."/>
            <person name="Shiryaev A."/>
            <person name="Soop K."/>
            <person name="Spirin V."/>
            <person name="Szebenyi C."/>
            <person name="Tomsovsky M."/>
            <person name="Tulloss R.E."/>
            <person name="Uehling J."/>
            <person name="Grigoriev I.V."/>
            <person name="Vagvolgyi C."/>
            <person name="Papp T."/>
            <person name="Martin F.M."/>
            <person name="Miettinen O."/>
            <person name="Hibbett D.S."/>
            <person name="Nagy L.G."/>
        </authorList>
    </citation>
    <scope>NUCLEOTIDE SEQUENCE [LARGE SCALE GENOMIC DNA]</scope>
    <source>
        <strain evidence="1 2">NL-1719</strain>
    </source>
</reference>
<protein>
    <submittedName>
        <fullName evidence="1">Uncharacterized protein</fullName>
    </submittedName>
</protein>
<name>A0ACD3AP19_9AGAR</name>
<evidence type="ECO:0000313" key="2">
    <source>
        <dbReference type="Proteomes" id="UP000308600"/>
    </source>
</evidence>
<accession>A0ACD3AP19</accession>
<dbReference type="Proteomes" id="UP000308600">
    <property type="component" value="Unassembled WGS sequence"/>
</dbReference>
<keyword evidence="2" id="KW-1185">Reference proteome</keyword>
<organism evidence="1 2">
    <name type="scientific">Pluteus cervinus</name>
    <dbReference type="NCBI Taxonomy" id="181527"/>
    <lineage>
        <taxon>Eukaryota</taxon>
        <taxon>Fungi</taxon>
        <taxon>Dikarya</taxon>
        <taxon>Basidiomycota</taxon>
        <taxon>Agaricomycotina</taxon>
        <taxon>Agaricomycetes</taxon>
        <taxon>Agaricomycetidae</taxon>
        <taxon>Agaricales</taxon>
        <taxon>Pluteineae</taxon>
        <taxon>Pluteaceae</taxon>
        <taxon>Pluteus</taxon>
    </lineage>
</organism>
<sequence>MRRKCPQTRKDAARHFLKCVARHNTAPTSNPFAPHPISFLVPTGNTLKGISSHSPQLTTVRIIPICQLNHGHPHDTPNCQSKVETILSACTHIPDIVLDLIHSSPWDLSIWPTFPDASEVTLTLNKSYSSTSTSSCGVDMPSWLYPPPSLVSAGRWCYSRITQIALSTALSIAFLAPDSLFVHGFFDFLSLCLSLKVLTIINTSTYLTDARWMHQIRDGLLEMLKDACRNLEKVRLEDVDGLDGPVIVVLEVGC</sequence>